<dbReference type="GO" id="GO:0006270">
    <property type="term" value="P:DNA replication initiation"/>
    <property type="evidence" value="ECO:0007669"/>
    <property type="project" value="InterPro"/>
</dbReference>
<evidence type="ECO:0000313" key="2">
    <source>
        <dbReference type="EMBL" id="KAF6023077.1"/>
    </source>
</evidence>
<dbReference type="Gene3D" id="2.40.50.140">
    <property type="entry name" value="Nucleic acid-binding proteins"/>
    <property type="match status" value="1"/>
</dbReference>
<dbReference type="Pfam" id="PF22379">
    <property type="entry name" value="OB_MCM10"/>
    <property type="match status" value="1"/>
</dbReference>
<gene>
    <name evidence="2" type="ORF">EB796_018615</name>
</gene>
<protein>
    <recommendedName>
        <fullName evidence="1">MCM10 OB-fold domain-containing protein</fullName>
    </recommendedName>
</protein>
<dbReference type="InterPro" id="IPR055065">
    <property type="entry name" value="OB_MCM10"/>
</dbReference>
<sequence length="71" mass="7971">MPHLGFAIVNPKVSMQFLKQAFEEKEYIKLNKVNYKKAAASTDKDWITFGVVASKSETKRSNAGNSFIIFG</sequence>
<accession>A0A7J7JAT0</accession>
<dbReference type="GO" id="GO:0003697">
    <property type="term" value="F:single-stranded DNA binding"/>
    <property type="evidence" value="ECO:0007669"/>
    <property type="project" value="InterPro"/>
</dbReference>
<feature type="domain" description="MCM10 OB-fold" evidence="1">
    <location>
        <begin position="5"/>
        <end position="70"/>
    </location>
</feature>
<keyword evidence="3" id="KW-1185">Reference proteome</keyword>
<evidence type="ECO:0000313" key="3">
    <source>
        <dbReference type="Proteomes" id="UP000593567"/>
    </source>
</evidence>
<dbReference type="PANTHER" id="PTHR13454">
    <property type="entry name" value="PROTEIN MCM10 HOMOLOG"/>
    <property type="match status" value="1"/>
</dbReference>
<evidence type="ECO:0000259" key="1">
    <source>
        <dbReference type="Pfam" id="PF22379"/>
    </source>
</evidence>
<comment type="caution">
    <text evidence="2">The sequence shown here is derived from an EMBL/GenBank/DDBJ whole genome shotgun (WGS) entry which is preliminary data.</text>
</comment>
<dbReference type="InterPro" id="IPR012340">
    <property type="entry name" value="NA-bd_OB-fold"/>
</dbReference>
<name>A0A7J7JAT0_BUGNE</name>
<reference evidence="2" key="1">
    <citation type="submission" date="2020-06" db="EMBL/GenBank/DDBJ databases">
        <title>Draft genome of Bugula neritina, a colonial animal packing powerful symbionts and potential medicines.</title>
        <authorList>
            <person name="Rayko M."/>
        </authorList>
    </citation>
    <scope>NUCLEOTIDE SEQUENCE [LARGE SCALE GENOMIC DNA]</scope>
    <source>
        <strain evidence="2">Kwan_BN1</strain>
    </source>
</reference>
<dbReference type="PANTHER" id="PTHR13454:SF11">
    <property type="entry name" value="PROTEIN MCM10 HOMOLOG"/>
    <property type="match status" value="1"/>
</dbReference>
<proteinExistence type="predicted"/>
<dbReference type="GO" id="GO:0043596">
    <property type="term" value="C:nuclear replication fork"/>
    <property type="evidence" value="ECO:0007669"/>
    <property type="project" value="TreeGrafter"/>
</dbReference>
<dbReference type="GO" id="GO:0003688">
    <property type="term" value="F:DNA replication origin binding"/>
    <property type="evidence" value="ECO:0007669"/>
    <property type="project" value="TreeGrafter"/>
</dbReference>
<dbReference type="OrthoDB" id="6093546at2759"/>
<dbReference type="Proteomes" id="UP000593567">
    <property type="component" value="Unassembled WGS sequence"/>
</dbReference>
<organism evidence="2 3">
    <name type="scientific">Bugula neritina</name>
    <name type="common">Brown bryozoan</name>
    <name type="synonym">Sertularia neritina</name>
    <dbReference type="NCBI Taxonomy" id="10212"/>
    <lineage>
        <taxon>Eukaryota</taxon>
        <taxon>Metazoa</taxon>
        <taxon>Spiralia</taxon>
        <taxon>Lophotrochozoa</taxon>
        <taxon>Bryozoa</taxon>
        <taxon>Gymnolaemata</taxon>
        <taxon>Cheilostomatida</taxon>
        <taxon>Flustrina</taxon>
        <taxon>Buguloidea</taxon>
        <taxon>Bugulidae</taxon>
        <taxon>Bugula</taxon>
    </lineage>
</organism>
<dbReference type="InterPro" id="IPR040184">
    <property type="entry name" value="Mcm10"/>
</dbReference>
<dbReference type="EMBL" id="VXIV02002765">
    <property type="protein sequence ID" value="KAF6023077.1"/>
    <property type="molecule type" value="Genomic_DNA"/>
</dbReference>
<dbReference type="AlphaFoldDB" id="A0A7J7JAT0"/>